<dbReference type="Pfam" id="PF13432">
    <property type="entry name" value="TPR_16"/>
    <property type="match status" value="1"/>
</dbReference>
<dbReference type="KEGG" id="acx:Achr_19830"/>
<dbReference type="EMBL" id="CP010415">
    <property type="protein sequence ID" value="AJE21438.1"/>
    <property type="molecule type" value="Genomic_DNA"/>
</dbReference>
<evidence type="ECO:0000256" key="1">
    <source>
        <dbReference type="SAM" id="SignalP"/>
    </source>
</evidence>
<dbReference type="RefSeq" id="WP_039803975.1">
    <property type="nucleotide sequence ID" value="NZ_CP010415.1"/>
</dbReference>
<evidence type="ECO:0000313" key="3">
    <source>
        <dbReference type="Proteomes" id="UP000068210"/>
    </source>
</evidence>
<reference evidence="2 3" key="1">
    <citation type="journal article" date="2015" name="PLoS ONE">
        <title>Azotobacter Genomes: The Genome of Azotobacter chroococcum NCIMB 8003 (ATCC 4412).</title>
        <authorList>
            <person name="Robson R.L."/>
            <person name="Jones R."/>
            <person name="Robson R.M."/>
            <person name="Schwartz A."/>
            <person name="Richardson T.H."/>
        </authorList>
    </citation>
    <scope>NUCLEOTIDE SEQUENCE [LARGE SCALE GENOMIC DNA]</scope>
    <source>
        <strain evidence="2 3">NCIMB 8003</strain>
    </source>
</reference>
<dbReference type="AlphaFoldDB" id="A0A0C4WHY2"/>
<dbReference type="Proteomes" id="UP000068210">
    <property type="component" value="Chromosome"/>
</dbReference>
<organism evidence="2 3">
    <name type="scientific">Azotobacter chroococcum NCIMB 8003</name>
    <dbReference type="NCBI Taxonomy" id="1328314"/>
    <lineage>
        <taxon>Bacteria</taxon>
        <taxon>Pseudomonadati</taxon>
        <taxon>Pseudomonadota</taxon>
        <taxon>Gammaproteobacteria</taxon>
        <taxon>Pseudomonadales</taxon>
        <taxon>Pseudomonadaceae</taxon>
        <taxon>Azotobacter</taxon>
    </lineage>
</organism>
<sequence>MKARSALISLLAVCTLMATDHPAQAADITPKSLTDVVKREGWAKACPQIQPKLDALQEPGDFSGNDWRDYVTLKGWCLVETRREAEAIDFLENKLAVGRRAPCLLDILGTSLFRSGLDAEAIATFEEALENELPAHDRPNVYSKLATAYMRLAATSSGGQMTDPNALAQAERYARLALESDKEPVPAVYSQLAHVKMAQQKHDEAIELLKVALEKNATYKGWPSPGLRKAMDAQFLMGLGQAHYLKGERERGLLLMDVALDTAPTEPQKSVLNTIRDNTLKPRPLEQLPRPLRPLVPLDKGI</sequence>
<protein>
    <submittedName>
        <fullName evidence="2">Tetratricopeptide-like helical protein</fullName>
    </submittedName>
</protein>
<dbReference type="HOGENOM" id="CLU_923317_0_0_6"/>
<evidence type="ECO:0000313" key="2">
    <source>
        <dbReference type="EMBL" id="AJE21438.1"/>
    </source>
</evidence>
<proteinExistence type="predicted"/>
<dbReference type="Gene3D" id="1.25.40.10">
    <property type="entry name" value="Tetratricopeptide repeat domain"/>
    <property type="match status" value="1"/>
</dbReference>
<name>A0A0C4WHY2_9GAMM</name>
<accession>A0A0C4WHY2</accession>
<feature type="signal peptide" evidence="1">
    <location>
        <begin position="1"/>
        <end position="25"/>
    </location>
</feature>
<dbReference type="SUPFAM" id="SSF48452">
    <property type="entry name" value="TPR-like"/>
    <property type="match status" value="1"/>
</dbReference>
<keyword evidence="1" id="KW-0732">Signal</keyword>
<feature type="chain" id="PRO_5002181144" evidence="1">
    <location>
        <begin position="26"/>
        <end position="302"/>
    </location>
</feature>
<gene>
    <name evidence="2" type="ORF">Achr_19830</name>
</gene>
<keyword evidence="3" id="KW-1185">Reference proteome</keyword>
<dbReference type="InterPro" id="IPR011990">
    <property type="entry name" value="TPR-like_helical_dom_sf"/>
</dbReference>